<evidence type="ECO:0000259" key="3">
    <source>
        <dbReference type="PROSITE" id="PS50110"/>
    </source>
</evidence>
<feature type="domain" description="Response regulatory" evidence="3">
    <location>
        <begin position="2"/>
        <end position="115"/>
    </location>
</feature>
<dbReference type="InterPro" id="IPR007492">
    <property type="entry name" value="LytTR_DNA-bd_dom"/>
</dbReference>
<dbReference type="GO" id="GO:0000976">
    <property type="term" value="F:transcription cis-regulatory region binding"/>
    <property type="evidence" value="ECO:0007669"/>
    <property type="project" value="TreeGrafter"/>
</dbReference>
<evidence type="ECO:0000256" key="1">
    <source>
        <dbReference type="ARBA" id="ARBA00023125"/>
    </source>
</evidence>
<dbReference type="SUPFAM" id="SSF52172">
    <property type="entry name" value="CheY-like"/>
    <property type="match status" value="1"/>
</dbReference>
<dbReference type="Pfam" id="PF04397">
    <property type="entry name" value="LytTR"/>
    <property type="match status" value="1"/>
</dbReference>
<dbReference type="Gene3D" id="3.40.50.2300">
    <property type="match status" value="1"/>
</dbReference>
<dbReference type="Proteomes" id="UP000272117">
    <property type="component" value="Unassembled WGS sequence"/>
</dbReference>
<proteinExistence type="predicted"/>
<keyword evidence="1 4" id="KW-0238">DNA-binding</keyword>
<evidence type="ECO:0000313" key="5">
    <source>
        <dbReference type="Proteomes" id="UP000272117"/>
    </source>
</evidence>
<dbReference type="AlphaFoldDB" id="A0A3M9M8I2"/>
<name>A0A3M9M8I2_9BACT</name>
<dbReference type="InterPro" id="IPR001789">
    <property type="entry name" value="Sig_transdc_resp-reg_receiver"/>
</dbReference>
<dbReference type="PANTHER" id="PTHR48111">
    <property type="entry name" value="REGULATOR OF RPOS"/>
    <property type="match status" value="1"/>
</dbReference>
<dbReference type="Gene3D" id="2.40.50.1020">
    <property type="entry name" value="LytTr DNA-binding domain"/>
    <property type="match status" value="1"/>
</dbReference>
<dbReference type="GO" id="GO:0006355">
    <property type="term" value="P:regulation of DNA-templated transcription"/>
    <property type="evidence" value="ECO:0007669"/>
    <property type="project" value="TreeGrafter"/>
</dbReference>
<dbReference type="GO" id="GO:0000156">
    <property type="term" value="F:phosphorelay response regulator activity"/>
    <property type="evidence" value="ECO:0007669"/>
    <property type="project" value="TreeGrafter"/>
</dbReference>
<dbReference type="GO" id="GO:0032993">
    <property type="term" value="C:protein-DNA complex"/>
    <property type="evidence" value="ECO:0007669"/>
    <property type="project" value="TreeGrafter"/>
</dbReference>
<dbReference type="Pfam" id="PF00072">
    <property type="entry name" value="Response_reg"/>
    <property type="match status" value="1"/>
</dbReference>
<reference evidence="4 5" key="1">
    <citation type="submission" date="2018-11" db="EMBL/GenBank/DDBJ databases">
        <title>Rufibacter latericius sp. nov., isolated from water in Baiyang Lake.</title>
        <authorList>
            <person name="Yang Y."/>
        </authorList>
    </citation>
    <scope>NUCLEOTIDE SEQUENCE [LARGE SCALE GENOMIC DNA]</scope>
    <source>
        <strain evidence="4 5">R-22-1c-1</strain>
    </source>
</reference>
<dbReference type="SMART" id="SM00850">
    <property type="entry name" value="LytTR"/>
    <property type="match status" value="1"/>
</dbReference>
<keyword evidence="5" id="KW-1185">Reference proteome</keyword>
<dbReference type="RefSeq" id="WP_123129213.1">
    <property type="nucleotide sequence ID" value="NZ_RJJD01000023.1"/>
</dbReference>
<dbReference type="EMBL" id="RJJD01000023">
    <property type="protein sequence ID" value="RNI21890.1"/>
    <property type="molecule type" value="Genomic_DNA"/>
</dbReference>
<dbReference type="OrthoDB" id="646623at2"/>
<comment type="caution">
    <text evidence="4">The sequence shown here is derived from an EMBL/GenBank/DDBJ whole genome shotgun (WGS) entry which is preliminary data.</text>
</comment>
<organism evidence="4 5">
    <name type="scientific">Rufibacter latericius</name>
    <dbReference type="NCBI Taxonomy" id="2487040"/>
    <lineage>
        <taxon>Bacteria</taxon>
        <taxon>Pseudomonadati</taxon>
        <taxon>Bacteroidota</taxon>
        <taxon>Cytophagia</taxon>
        <taxon>Cytophagales</taxon>
        <taxon>Hymenobacteraceae</taxon>
        <taxon>Rufibacter</taxon>
    </lineage>
</organism>
<dbReference type="PANTHER" id="PTHR48111:SF69">
    <property type="entry name" value="RESPONSE REGULATOR RECEIVER"/>
    <property type="match status" value="1"/>
</dbReference>
<feature type="modified residue" description="4-aspartylphosphate" evidence="2">
    <location>
        <position position="55"/>
    </location>
</feature>
<dbReference type="InterPro" id="IPR011006">
    <property type="entry name" value="CheY-like_superfamily"/>
</dbReference>
<dbReference type="InterPro" id="IPR039420">
    <property type="entry name" value="WalR-like"/>
</dbReference>
<gene>
    <name evidence="4" type="ORF">EFB08_22360</name>
</gene>
<evidence type="ECO:0000313" key="4">
    <source>
        <dbReference type="EMBL" id="RNI21890.1"/>
    </source>
</evidence>
<protein>
    <submittedName>
        <fullName evidence="4">DNA-binding response regulator</fullName>
    </submittedName>
</protein>
<dbReference type="PROSITE" id="PS50110">
    <property type="entry name" value="RESPONSE_REGULATORY"/>
    <property type="match status" value="1"/>
</dbReference>
<keyword evidence="2" id="KW-0597">Phosphoprotein</keyword>
<dbReference type="SMART" id="SM00448">
    <property type="entry name" value="REC"/>
    <property type="match status" value="1"/>
</dbReference>
<accession>A0A3M9M8I2</accession>
<dbReference type="GO" id="GO:0005829">
    <property type="term" value="C:cytosol"/>
    <property type="evidence" value="ECO:0007669"/>
    <property type="project" value="TreeGrafter"/>
</dbReference>
<evidence type="ECO:0000256" key="2">
    <source>
        <dbReference type="PROSITE-ProRule" id="PRU00169"/>
    </source>
</evidence>
<sequence>MNIVIIEDEPLTAEDLADTLVEVEPSARIVAVLASVKAAVAYFRENLQPDLIFSDIQLGDGLSFEIFQAIDITKPVVFCTAYNEYALEAFRANGIDYILKPFNRATIQKTLLKYKQLQESLAPAKPDYQALLQLLDNRQGQQKPQSVLVFQRDKIIPLPIDQIAVCYSQNLFTHVLTFDQRKFTLNQNMEEMEAICGAQFFRANRQFLVHYKAIKEASQYFGRKLSVALTIPFTEEIIISKAKSPVFLNWLGSK</sequence>